<sequence length="1656" mass="181710">MAEAEIRAELAELRAQNQRLNQAMGAMQQQAAQQQDLVAALAGLPQALAALPGTVSAAVEAAASQRSRARGSLIDTKGLGRLLPLKNSEQEFVAWARRTENFVASVFPGAREVLAWAVELDPGTAASAATAAASDDLDMEEATAQELSEQLYSVLMSLVEGESFDIIDPLTTGRARGLLREILSPGRAKLAELQGAVERLEDLMRRYALRRDARTGERHHLAEGIRMAALEALLPEDLEKHCQLQRARLDTYAKLREEVILYAEARGYVAPKLGQVGRPQESRKDDPMDVGQFNKGAPKGGKSKGKYKGKDGKGKDAGALEWDSWDSPAAASWNQLAAGPTTISATPWPAPPEPSVAVSTVDLCAAWDAVSPAPAARAPSHVKWVAINVDTGAGGTVWPADADYAGERAPGLSGRTHRIATGELVEGQGRFKIRGVDAWGHNLQMVGEQTSVHKPLLSVGDVTDKGHAVWLDGDAGYIFQRGSPIPDEMRAVFSKYSWGGVIELNKERGVYNLYVQVETGTPNGTSGGDDTIDVSPNDMEGELPEVGADYACVGPEGSQVALLRCKCKRAGCLAATQVPAKGVDAYALSFIVGWQRSLGWERLIMRSDNERALLSLLRAAAMNLEGVEVIEQACPEGDHAANGLAEVAAREVKAQTRVLKSHLEQRLGRPQEWTEPLATWLVRHAANCLSRYRVQADGRAPDQRRTGRRWRRQVVEFGERAKFHPVAARREARAAGDVERMLDGIFVGLHERTGAALFLSDRGLLRGTRVQRKTPDQQWDNEYIRHTDECRSRMDELMARDADAGVQHRLHQVQEGGSSSGSGGILAGPSTDAVSAAPAPDHIDGGVPMASPAGPNAQAAGAADSDMSASKLELVPRVAVKIARSAAAIGLSSVEVWSLARVATELSGAAIAETYSPNRFTSMATSYGLKPSFFIDVTAKRDDDAFWDLGDEEDQRRLEAMQEEQRPDLLIGSPPCTSFSALLQHSKTKGEIEEMREEGRKHVRVCIEAYKRQLQMGQHFLHEHPAGSASWDMPEMQELLGDSRVYVVQGPMCRWGMVTKGDFGKQGYVRQEIKWATSSPRLAALLAGRCPGEHRHVRLLGKQRAAAAAVYPPRLVKEVLREFKKQVVDDGKMDRISLYSAGPTADFVELDASEWQENDYDQQGNFLDPIKVKQGKQEEIDWVLKQNLFDYVPERECKERQGRPCSLKWEEKLEPSDVISAMPLVESLKELVSHVMTERFDQRGRRLALAVFDASRAHFYGTCERDVYVQPLAEPHRPGFVAKLNKTMYGTHDASNSWQRLWGEQLRSRGYTLGASNPALFRSDFLKGFCHGDDFMVAAAEGQIDIFEKTLSEKFELRRIGLIGAEEHQDKELEVLRRTVRVVGPDLMEIEADQRHVPQLLEDLGLKGANAVKTPRVKLTATDAEDIEKSAPLEGQEATRFRRGTMRCAYLSQDRVDISESVKCLSQAMARPRAGHMVQLKRLARYLNGVPRRALQYAALDPIGADVIAHVDSDWAGDPVSRRSTTGVILRRGKHLLRHSSTVHNVIGLSSAESEYYALTKGGCSGLGLQSHLADWGLQLQLLLYTDSSSARAAAARRGVGKNTRRIQTRMFWLQERAAAKHLRALKVATESNPADMLTKALPGSKANDFCETVGQ</sequence>
<feature type="region of interest" description="Disordered" evidence="5">
    <location>
        <begin position="811"/>
        <end position="839"/>
    </location>
</feature>
<feature type="non-terminal residue" evidence="6">
    <location>
        <position position="1656"/>
    </location>
</feature>
<keyword evidence="7" id="KW-1185">Reference proteome</keyword>
<protein>
    <recommendedName>
        <fullName evidence="8">DNA (cytosine-5-)-methyltransferase</fullName>
    </recommendedName>
</protein>
<keyword evidence="2" id="KW-0808">Transferase</keyword>
<gene>
    <name evidence="6" type="ORF">PCOR1329_LOCUS71960</name>
</gene>
<organism evidence="6 7">
    <name type="scientific">Prorocentrum cordatum</name>
    <dbReference type="NCBI Taxonomy" id="2364126"/>
    <lineage>
        <taxon>Eukaryota</taxon>
        <taxon>Sar</taxon>
        <taxon>Alveolata</taxon>
        <taxon>Dinophyceae</taxon>
        <taxon>Prorocentrales</taxon>
        <taxon>Prorocentraceae</taxon>
        <taxon>Prorocentrum</taxon>
    </lineage>
</organism>
<evidence type="ECO:0000256" key="2">
    <source>
        <dbReference type="ARBA" id="ARBA00022679"/>
    </source>
</evidence>
<evidence type="ECO:0000256" key="3">
    <source>
        <dbReference type="ARBA" id="ARBA00022691"/>
    </source>
</evidence>
<dbReference type="PROSITE" id="PS00094">
    <property type="entry name" value="C5_MTASE_1"/>
    <property type="match status" value="1"/>
</dbReference>
<evidence type="ECO:0000256" key="1">
    <source>
        <dbReference type="ARBA" id="ARBA00022603"/>
    </source>
</evidence>
<dbReference type="CDD" id="cd09272">
    <property type="entry name" value="RNase_HI_RT_Ty1"/>
    <property type="match status" value="1"/>
</dbReference>
<keyword evidence="4" id="KW-0175">Coiled coil</keyword>
<dbReference type="Proteomes" id="UP001189429">
    <property type="component" value="Unassembled WGS sequence"/>
</dbReference>
<feature type="compositionally biased region" description="Basic and acidic residues" evidence="5">
    <location>
        <begin position="308"/>
        <end position="318"/>
    </location>
</feature>
<evidence type="ECO:0000313" key="6">
    <source>
        <dbReference type="EMBL" id="CAK0892249.1"/>
    </source>
</evidence>
<evidence type="ECO:0008006" key="8">
    <source>
        <dbReference type="Google" id="ProtNLM"/>
    </source>
</evidence>
<name>A0ABN9X330_9DINO</name>
<keyword evidence="3" id="KW-0949">S-adenosyl-L-methionine</keyword>
<dbReference type="InterPro" id="IPR018117">
    <property type="entry name" value="C5_DNA_meth_AS"/>
</dbReference>
<comment type="caution">
    <text evidence="6">The sequence shown here is derived from an EMBL/GenBank/DDBJ whole genome shotgun (WGS) entry which is preliminary data.</text>
</comment>
<evidence type="ECO:0000256" key="4">
    <source>
        <dbReference type="SAM" id="Coils"/>
    </source>
</evidence>
<dbReference type="PANTHER" id="PTHR11439:SF483">
    <property type="entry name" value="PEPTIDE SYNTHASE GLIP-LIKE, PUTATIVE (AFU_ORTHOLOGUE AFUA_3G12920)-RELATED"/>
    <property type="match status" value="1"/>
</dbReference>
<feature type="region of interest" description="Disordered" evidence="5">
    <location>
        <begin position="274"/>
        <end position="321"/>
    </location>
</feature>
<keyword evidence="1" id="KW-0489">Methyltransferase</keyword>
<accession>A0ABN9X330</accession>
<feature type="coiled-coil region" evidence="4">
    <location>
        <begin position="1"/>
        <end position="37"/>
    </location>
</feature>
<dbReference type="PANTHER" id="PTHR11439">
    <property type="entry name" value="GAG-POL-RELATED RETROTRANSPOSON"/>
    <property type="match status" value="1"/>
</dbReference>
<evidence type="ECO:0000256" key="5">
    <source>
        <dbReference type="SAM" id="MobiDB-lite"/>
    </source>
</evidence>
<dbReference type="EMBL" id="CAUYUJ010019585">
    <property type="protein sequence ID" value="CAK0892249.1"/>
    <property type="molecule type" value="Genomic_DNA"/>
</dbReference>
<proteinExistence type="predicted"/>
<reference evidence="6" key="1">
    <citation type="submission" date="2023-10" db="EMBL/GenBank/DDBJ databases">
        <authorList>
            <person name="Chen Y."/>
            <person name="Shah S."/>
            <person name="Dougan E. K."/>
            <person name="Thang M."/>
            <person name="Chan C."/>
        </authorList>
    </citation>
    <scope>NUCLEOTIDE SEQUENCE [LARGE SCALE GENOMIC DNA]</scope>
</reference>
<evidence type="ECO:0000313" key="7">
    <source>
        <dbReference type="Proteomes" id="UP001189429"/>
    </source>
</evidence>